<organism evidence="1 2">
    <name type="scientific">Labrys miyagiensis</name>
    <dbReference type="NCBI Taxonomy" id="346912"/>
    <lineage>
        <taxon>Bacteria</taxon>
        <taxon>Pseudomonadati</taxon>
        <taxon>Pseudomonadota</taxon>
        <taxon>Alphaproteobacteria</taxon>
        <taxon>Hyphomicrobiales</taxon>
        <taxon>Xanthobacteraceae</taxon>
        <taxon>Labrys</taxon>
    </lineage>
</organism>
<keyword evidence="2" id="KW-1185">Reference proteome</keyword>
<evidence type="ECO:0000313" key="2">
    <source>
        <dbReference type="Proteomes" id="UP001156882"/>
    </source>
</evidence>
<dbReference type="Proteomes" id="UP001156882">
    <property type="component" value="Unassembled WGS sequence"/>
</dbReference>
<dbReference type="EMBL" id="BSPC01000057">
    <property type="protein sequence ID" value="GLS22065.1"/>
    <property type="molecule type" value="Genomic_DNA"/>
</dbReference>
<reference evidence="2" key="1">
    <citation type="journal article" date="2019" name="Int. J. Syst. Evol. Microbiol.">
        <title>The Global Catalogue of Microorganisms (GCM) 10K type strain sequencing project: providing services to taxonomists for standard genome sequencing and annotation.</title>
        <authorList>
            <consortium name="The Broad Institute Genomics Platform"/>
            <consortium name="The Broad Institute Genome Sequencing Center for Infectious Disease"/>
            <person name="Wu L."/>
            <person name="Ma J."/>
        </authorList>
    </citation>
    <scope>NUCLEOTIDE SEQUENCE [LARGE SCALE GENOMIC DNA]</scope>
    <source>
        <strain evidence="2">NBRC 101365</strain>
    </source>
</reference>
<comment type="caution">
    <text evidence="1">The sequence shown here is derived from an EMBL/GenBank/DDBJ whole genome shotgun (WGS) entry which is preliminary data.</text>
</comment>
<protein>
    <submittedName>
        <fullName evidence="1">Uncharacterized protein</fullName>
    </submittedName>
</protein>
<sequence>MGYRPPLGAAPLAAARLSERSEENFGETPVHACWGGRAAFSLPAHFAKKFREMLADLAAAID</sequence>
<gene>
    <name evidence="1" type="ORF">GCM10007874_50820</name>
</gene>
<accession>A0ABQ6CQG4</accession>
<proteinExistence type="predicted"/>
<evidence type="ECO:0000313" key="1">
    <source>
        <dbReference type="EMBL" id="GLS22065.1"/>
    </source>
</evidence>
<name>A0ABQ6CQG4_9HYPH</name>